<dbReference type="InterPro" id="IPR040846">
    <property type="entry name" value="ORF_12_N"/>
</dbReference>
<dbReference type="InterPro" id="IPR012338">
    <property type="entry name" value="Beta-lactam/transpept-like"/>
</dbReference>
<evidence type="ECO:0000256" key="2">
    <source>
        <dbReference type="SAM" id="SignalP"/>
    </source>
</evidence>
<accession>A0A4Z1E6G3</accession>
<name>A0A4Z1E6G3_9MICO</name>
<feature type="signal peptide" evidence="2">
    <location>
        <begin position="1"/>
        <end position="32"/>
    </location>
</feature>
<keyword evidence="2" id="KW-0732">Signal</keyword>
<dbReference type="OrthoDB" id="108135at2"/>
<evidence type="ECO:0000259" key="4">
    <source>
        <dbReference type="Pfam" id="PF18042"/>
    </source>
</evidence>
<feature type="domain" description="Beta-lactamase class A catalytic" evidence="3">
    <location>
        <begin position="195"/>
        <end position="315"/>
    </location>
</feature>
<feature type="region of interest" description="Disordered" evidence="1">
    <location>
        <begin position="28"/>
        <end position="62"/>
    </location>
</feature>
<sequence>MTTTTPRRSPALLAGLTALGLVLVACSTTPEAAPESSSTAQASPTPSPSATEASTTSELDDAPVVEIPATPVGEQIAWTIAALAPGATLDPADAESRLSPPALEQLDGAALAQTFAGIAATGPWEPISYEGEDYSAIAQLRDAGGQRLDLTVVVNAEGLVEQLLFQPPFDHEPAASWDELGTAVEALPADTTLVVTDVTDPAAPAEVFASGEDGAFPVGSVFKLYVLGAVTDAVAAGTLAWDTELTLTDDVKSMPSGTLQDEPAGTVVTVRQAAEAMIAISDNTATDLLIQAVGRESVEAQLPVMGHSDPALNTPLLATRELFLLGWGGDDARREAWASGDAAERRAILAALPAGPPGIDPLTISATVWQDGLDWFATPDDLVAAHLSLQERADTPAGEPLTAILGANPGIEPAVAGAFEEVAFKGGSSMGVLALTHHYRDADGAWVVTLQAHSDSQTDVADLRPYVAAAQDAAILLSGS</sequence>
<dbReference type="RefSeq" id="WP_135848654.1">
    <property type="nucleotide sequence ID" value="NZ_RHPJ01000001.1"/>
</dbReference>
<dbReference type="EMBL" id="RHPJ01000001">
    <property type="protein sequence ID" value="TGO06458.1"/>
    <property type="molecule type" value="Genomic_DNA"/>
</dbReference>
<keyword evidence="6" id="KW-1185">Reference proteome</keyword>
<evidence type="ECO:0000313" key="6">
    <source>
        <dbReference type="Proteomes" id="UP000297318"/>
    </source>
</evidence>
<evidence type="ECO:0000313" key="5">
    <source>
        <dbReference type="EMBL" id="TGO06458.1"/>
    </source>
</evidence>
<protein>
    <submittedName>
        <fullName evidence="5">Beta-lactamase</fullName>
    </submittedName>
</protein>
<evidence type="ECO:0000259" key="3">
    <source>
        <dbReference type="Pfam" id="PF13354"/>
    </source>
</evidence>
<dbReference type="Proteomes" id="UP000297318">
    <property type="component" value="Unassembled WGS sequence"/>
</dbReference>
<gene>
    <name evidence="5" type="ORF">SERN_0650</name>
</gene>
<feature type="compositionally biased region" description="Low complexity" evidence="1">
    <location>
        <begin position="28"/>
        <end position="57"/>
    </location>
</feature>
<dbReference type="Gene3D" id="3.40.710.10">
    <property type="entry name" value="DD-peptidase/beta-lactamase superfamily"/>
    <property type="match status" value="1"/>
</dbReference>
<evidence type="ECO:0000256" key="1">
    <source>
        <dbReference type="SAM" id="MobiDB-lite"/>
    </source>
</evidence>
<dbReference type="Pfam" id="PF13354">
    <property type="entry name" value="Beta-lactamase2"/>
    <property type="match status" value="1"/>
</dbReference>
<feature type="chain" id="PRO_5038459502" evidence="2">
    <location>
        <begin position="33"/>
        <end position="480"/>
    </location>
</feature>
<dbReference type="InterPro" id="IPR000871">
    <property type="entry name" value="Beta-lactam_class-A"/>
</dbReference>
<dbReference type="GO" id="GO:0030655">
    <property type="term" value="P:beta-lactam antibiotic catabolic process"/>
    <property type="evidence" value="ECO:0007669"/>
    <property type="project" value="InterPro"/>
</dbReference>
<dbReference type="Gene3D" id="3.10.450.280">
    <property type="match status" value="1"/>
</dbReference>
<proteinExistence type="predicted"/>
<organism evidence="5 6">
    <name type="scientific">Serinibacter arcticus</name>
    <dbReference type="NCBI Taxonomy" id="1655435"/>
    <lineage>
        <taxon>Bacteria</taxon>
        <taxon>Bacillati</taxon>
        <taxon>Actinomycetota</taxon>
        <taxon>Actinomycetes</taxon>
        <taxon>Micrococcales</taxon>
        <taxon>Beutenbergiaceae</taxon>
        <taxon>Serinibacter</taxon>
    </lineage>
</organism>
<dbReference type="InterPro" id="IPR045155">
    <property type="entry name" value="Beta-lactam_cat"/>
</dbReference>
<dbReference type="PROSITE" id="PS51257">
    <property type="entry name" value="PROKAR_LIPOPROTEIN"/>
    <property type="match status" value="1"/>
</dbReference>
<dbReference type="GO" id="GO:0046677">
    <property type="term" value="P:response to antibiotic"/>
    <property type="evidence" value="ECO:0007669"/>
    <property type="project" value="InterPro"/>
</dbReference>
<dbReference type="GO" id="GO:0008800">
    <property type="term" value="F:beta-lactamase activity"/>
    <property type="evidence" value="ECO:0007669"/>
    <property type="project" value="InterPro"/>
</dbReference>
<dbReference type="PANTHER" id="PTHR35333">
    <property type="entry name" value="BETA-LACTAMASE"/>
    <property type="match status" value="1"/>
</dbReference>
<dbReference type="PANTHER" id="PTHR35333:SF5">
    <property type="entry name" value="CONSERVED LIPOPROTEIN LPQF-RELATED"/>
    <property type="match status" value="1"/>
</dbReference>
<dbReference type="Pfam" id="PF18042">
    <property type="entry name" value="ORF_12_N"/>
    <property type="match status" value="1"/>
</dbReference>
<dbReference type="Gene3D" id="1.10.8.620">
    <property type="entry name" value="ORF12 helical bundle domain-like"/>
    <property type="match status" value="1"/>
</dbReference>
<feature type="domain" description="ORF 12 gene product N-terminal" evidence="4">
    <location>
        <begin position="67"/>
        <end position="160"/>
    </location>
</feature>
<dbReference type="AlphaFoldDB" id="A0A4Z1E6G3"/>
<comment type="caution">
    <text evidence="5">The sequence shown here is derived from an EMBL/GenBank/DDBJ whole genome shotgun (WGS) entry which is preliminary data.</text>
</comment>
<dbReference type="SUPFAM" id="SSF56601">
    <property type="entry name" value="beta-lactamase/transpeptidase-like"/>
    <property type="match status" value="1"/>
</dbReference>
<reference evidence="5 6" key="1">
    <citation type="submission" date="2018-11" db="EMBL/GenBank/DDBJ databases">
        <title>Complete genome sequencing of the Actinobacteria Serinibacter sp. K3-2.</title>
        <authorList>
            <person name="Rakitin A.L."/>
            <person name="Beletsky A.V."/>
            <person name="Mardanov A.V."/>
            <person name="Ravin N.V."/>
            <person name="Gromova A.S."/>
            <person name="Filippova S.N."/>
            <person name="Gal'Chenko V.F."/>
        </authorList>
    </citation>
    <scope>NUCLEOTIDE SEQUENCE [LARGE SCALE GENOMIC DNA]</scope>
    <source>
        <strain evidence="5 6">K3-2</strain>
    </source>
</reference>